<dbReference type="STRING" id="1618573.UT19_C0004G0003"/>
<sequence length="76" mass="8785">MKRLFLTSSLRRVIKDSVKHIKDHRDMSLVFITTASEVEGGNKQWMKDDRDALVEVGFKVVDYTITGKNEQQFISP</sequence>
<dbReference type="Gene3D" id="3.40.50.880">
    <property type="match status" value="1"/>
</dbReference>
<accession>A0A0G0LSN2</accession>
<evidence type="ECO:0000313" key="2">
    <source>
        <dbReference type="Proteomes" id="UP000034932"/>
    </source>
</evidence>
<comment type="caution">
    <text evidence="1">The sequence shown here is derived from an EMBL/GenBank/DDBJ whole genome shotgun (WGS) entry which is preliminary data.</text>
</comment>
<dbReference type="InterPro" id="IPR029062">
    <property type="entry name" value="Class_I_gatase-like"/>
</dbReference>
<reference evidence="1 2" key="1">
    <citation type="journal article" date="2015" name="Nature">
        <title>rRNA introns, odd ribosomes, and small enigmatic genomes across a large radiation of phyla.</title>
        <authorList>
            <person name="Brown C.T."/>
            <person name="Hug L.A."/>
            <person name="Thomas B.C."/>
            <person name="Sharon I."/>
            <person name="Castelle C.J."/>
            <person name="Singh A."/>
            <person name="Wilkins M.J."/>
            <person name="Williams K.H."/>
            <person name="Banfield J.F."/>
        </authorList>
    </citation>
    <scope>NUCLEOTIDE SEQUENCE [LARGE SCALE GENOMIC DNA]</scope>
</reference>
<proteinExistence type="predicted"/>
<protein>
    <submittedName>
        <fullName evidence="1">Uncharacterized protein</fullName>
    </submittedName>
</protein>
<organism evidence="1 2">
    <name type="scientific">Candidatus Woesebacteria bacterium GW2011_GWB1_39_10b</name>
    <dbReference type="NCBI Taxonomy" id="1618573"/>
    <lineage>
        <taxon>Bacteria</taxon>
        <taxon>Candidatus Woeseibacteriota</taxon>
    </lineage>
</organism>
<dbReference type="AlphaFoldDB" id="A0A0G0LSN2"/>
<name>A0A0G0LSN2_9BACT</name>
<evidence type="ECO:0000313" key="1">
    <source>
        <dbReference type="EMBL" id="KKQ94042.1"/>
    </source>
</evidence>
<dbReference type="EMBL" id="LBVW01000004">
    <property type="protein sequence ID" value="KKQ94042.1"/>
    <property type="molecule type" value="Genomic_DNA"/>
</dbReference>
<gene>
    <name evidence="1" type="ORF">UT19_C0004G0003</name>
</gene>
<dbReference type="Proteomes" id="UP000034932">
    <property type="component" value="Unassembled WGS sequence"/>
</dbReference>